<evidence type="ECO:0000313" key="9">
    <source>
        <dbReference type="EMBL" id="OZI58844.1"/>
    </source>
</evidence>
<dbReference type="Gene3D" id="1.10.287.130">
    <property type="match status" value="1"/>
</dbReference>
<dbReference type="Pfam" id="PF02518">
    <property type="entry name" value="HATPase_c"/>
    <property type="match status" value="1"/>
</dbReference>
<keyword evidence="5" id="KW-0418">Kinase</keyword>
<evidence type="ECO:0000256" key="4">
    <source>
        <dbReference type="ARBA" id="ARBA00022679"/>
    </source>
</evidence>
<organism evidence="9 10">
    <name type="scientific">Bordetella genomosp. 1</name>
    <dbReference type="NCBI Taxonomy" id="1395607"/>
    <lineage>
        <taxon>Bacteria</taxon>
        <taxon>Pseudomonadati</taxon>
        <taxon>Pseudomonadota</taxon>
        <taxon>Betaproteobacteria</taxon>
        <taxon>Burkholderiales</taxon>
        <taxon>Alcaligenaceae</taxon>
        <taxon>Bordetella</taxon>
    </lineage>
</organism>
<evidence type="ECO:0000256" key="5">
    <source>
        <dbReference type="ARBA" id="ARBA00022777"/>
    </source>
</evidence>
<keyword evidence="3" id="KW-0597">Phosphoprotein</keyword>
<comment type="catalytic activity">
    <reaction evidence="1">
        <text>ATP + protein L-histidine = ADP + protein N-phospho-L-histidine.</text>
        <dbReference type="EC" id="2.7.13.3"/>
    </reaction>
</comment>
<evidence type="ECO:0000313" key="10">
    <source>
        <dbReference type="Proteomes" id="UP000216354"/>
    </source>
</evidence>
<dbReference type="PROSITE" id="PS50109">
    <property type="entry name" value="HIS_KIN"/>
    <property type="match status" value="1"/>
</dbReference>
<name>A0ABX4EWJ5_9BORD</name>
<evidence type="ECO:0000259" key="8">
    <source>
        <dbReference type="PROSITE" id="PS50109"/>
    </source>
</evidence>
<dbReference type="InterPro" id="IPR003661">
    <property type="entry name" value="HisK_dim/P_dom"/>
</dbReference>
<dbReference type="InterPro" id="IPR036097">
    <property type="entry name" value="HisK_dim/P_sf"/>
</dbReference>
<dbReference type="Gene3D" id="3.30.565.10">
    <property type="entry name" value="Histidine kinase-like ATPase, C-terminal domain"/>
    <property type="match status" value="1"/>
</dbReference>
<keyword evidence="4" id="KW-0808">Transferase</keyword>
<feature type="transmembrane region" description="Helical" evidence="7">
    <location>
        <begin position="40"/>
        <end position="62"/>
    </location>
</feature>
<dbReference type="CDD" id="cd16922">
    <property type="entry name" value="HATPase_EvgS-ArcB-TorS-like"/>
    <property type="match status" value="1"/>
</dbReference>
<dbReference type="PANTHER" id="PTHR43047:SF64">
    <property type="entry name" value="HISTIDINE KINASE CONTAINING CHEY-HOMOLOGOUS RECEIVER DOMAIN AND PAS DOMAIN-RELATED"/>
    <property type="match status" value="1"/>
</dbReference>
<evidence type="ECO:0000256" key="1">
    <source>
        <dbReference type="ARBA" id="ARBA00000085"/>
    </source>
</evidence>
<feature type="transmembrane region" description="Helical" evidence="7">
    <location>
        <begin position="107"/>
        <end position="125"/>
    </location>
</feature>
<dbReference type="EC" id="2.7.13.3" evidence="2"/>
<sequence>MPPDAMAAEGGMHAASAFTALHMVDYVAAPALNEIDILPLMLQGALSGAFAALACGACVTFVQLRNGPFAWLALAAIAAALFQFTMGQESVADLLPALNPRYAYAEPAAGALLVLSLAGLVRSLARREPHSVPNVPQLTLATVALVAMNVTAWWLPDRFGQCGLLATILACGCFFVVYLRLRHSSPLAGLLSATAFAALFNLLQRLDASVLAGVGAGQGWTFGDTLAARLLSAVVNLTLLTLWFRRIRQDAGERPAPVPTPVPAPVPTPAPDESRNRQKIETLSYVGHDLRAPLATIQGYVRLLRASPQAPKPEHLDAIERSVAFQLALVEEVLDYAKAELQPLHVAPGPTSLRELLEELMPYASVLASTTGNRFSYLPPAALPASVRLDGHRLQQVLLNLLSNAAKFTSQGTIVLRVSARRDAQHALWHLGFSVEDSGMGMTLTQQECIFDAFVQLERSGCGVGLGLFIAQRIVEQMGGGLRVRSAPDAGSTFSFEIEAAELDGARLTMPTLAPHETAVSALFPTGQWLDVPPAPARLELAMLARDGLFSEIEDWLPRTVALHPGFEDFYAEVRKAVFSLDLHRLETLALHGLQPA</sequence>
<feature type="domain" description="Histidine kinase" evidence="8">
    <location>
        <begin position="285"/>
        <end position="502"/>
    </location>
</feature>
<feature type="transmembrane region" description="Helical" evidence="7">
    <location>
        <begin position="188"/>
        <end position="206"/>
    </location>
</feature>
<feature type="region of interest" description="Disordered" evidence="6">
    <location>
        <begin position="253"/>
        <end position="275"/>
    </location>
</feature>
<dbReference type="InterPro" id="IPR004358">
    <property type="entry name" value="Sig_transdc_His_kin-like_C"/>
</dbReference>
<dbReference type="Pfam" id="PF00512">
    <property type="entry name" value="HisKA"/>
    <property type="match status" value="1"/>
</dbReference>
<dbReference type="PANTHER" id="PTHR43047">
    <property type="entry name" value="TWO-COMPONENT HISTIDINE PROTEIN KINASE"/>
    <property type="match status" value="1"/>
</dbReference>
<comment type="caution">
    <text evidence="9">The sequence shown here is derived from an EMBL/GenBank/DDBJ whole genome shotgun (WGS) entry which is preliminary data.</text>
</comment>
<feature type="transmembrane region" description="Helical" evidence="7">
    <location>
        <begin position="137"/>
        <end position="156"/>
    </location>
</feature>
<evidence type="ECO:0000256" key="6">
    <source>
        <dbReference type="SAM" id="MobiDB-lite"/>
    </source>
</evidence>
<dbReference type="InterPro" id="IPR036890">
    <property type="entry name" value="HATPase_C_sf"/>
</dbReference>
<dbReference type="EMBL" id="NEVR01000004">
    <property type="protein sequence ID" value="OZI58844.1"/>
    <property type="molecule type" value="Genomic_DNA"/>
</dbReference>
<dbReference type="CDD" id="cd00082">
    <property type="entry name" value="HisKA"/>
    <property type="match status" value="1"/>
</dbReference>
<accession>A0ABX4EWJ5</accession>
<dbReference type="SMART" id="SM00387">
    <property type="entry name" value="HATPase_c"/>
    <property type="match status" value="1"/>
</dbReference>
<feature type="transmembrane region" description="Helical" evidence="7">
    <location>
        <begin position="162"/>
        <end position="181"/>
    </location>
</feature>
<dbReference type="RefSeq" id="WP_094832533.1">
    <property type="nucleotide sequence ID" value="NZ_NEVR01000004.1"/>
</dbReference>
<feature type="transmembrane region" description="Helical" evidence="7">
    <location>
        <begin position="226"/>
        <end position="244"/>
    </location>
</feature>
<evidence type="ECO:0000256" key="2">
    <source>
        <dbReference type="ARBA" id="ARBA00012438"/>
    </source>
</evidence>
<feature type="compositionally biased region" description="Pro residues" evidence="6">
    <location>
        <begin position="256"/>
        <end position="270"/>
    </location>
</feature>
<dbReference type="SMART" id="SM00388">
    <property type="entry name" value="HisKA"/>
    <property type="match status" value="1"/>
</dbReference>
<feature type="transmembrane region" description="Helical" evidence="7">
    <location>
        <begin position="69"/>
        <end position="87"/>
    </location>
</feature>
<proteinExistence type="predicted"/>
<evidence type="ECO:0000256" key="7">
    <source>
        <dbReference type="SAM" id="Phobius"/>
    </source>
</evidence>
<evidence type="ECO:0000256" key="3">
    <source>
        <dbReference type="ARBA" id="ARBA00022553"/>
    </source>
</evidence>
<keyword evidence="7" id="KW-1133">Transmembrane helix</keyword>
<dbReference type="SUPFAM" id="SSF47384">
    <property type="entry name" value="Homodimeric domain of signal transducing histidine kinase"/>
    <property type="match status" value="1"/>
</dbReference>
<reference evidence="9 10" key="1">
    <citation type="submission" date="2017-05" db="EMBL/GenBank/DDBJ databases">
        <title>Complete and WGS of Bordetella genogroups.</title>
        <authorList>
            <person name="Spilker T."/>
            <person name="Lipuma J."/>
        </authorList>
    </citation>
    <scope>NUCLEOTIDE SEQUENCE [LARGE SCALE GENOMIC DNA]</scope>
    <source>
        <strain evidence="9 10">AU9795</strain>
    </source>
</reference>
<dbReference type="Proteomes" id="UP000216354">
    <property type="component" value="Unassembled WGS sequence"/>
</dbReference>
<dbReference type="PRINTS" id="PR00344">
    <property type="entry name" value="BCTRLSENSOR"/>
</dbReference>
<protein>
    <recommendedName>
        <fullName evidence="2">histidine kinase</fullName>
        <ecNumber evidence="2">2.7.13.3</ecNumber>
    </recommendedName>
</protein>
<gene>
    <name evidence="9" type="ORF">CAL27_19415</name>
</gene>
<dbReference type="InterPro" id="IPR005467">
    <property type="entry name" value="His_kinase_dom"/>
</dbReference>
<keyword evidence="7" id="KW-0472">Membrane</keyword>
<keyword evidence="7" id="KW-0812">Transmembrane</keyword>
<dbReference type="SUPFAM" id="SSF55874">
    <property type="entry name" value="ATPase domain of HSP90 chaperone/DNA topoisomerase II/histidine kinase"/>
    <property type="match status" value="1"/>
</dbReference>
<keyword evidence="10" id="KW-1185">Reference proteome</keyword>
<dbReference type="InterPro" id="IPR003594">
    <property type="entry name" value="HATPase_dom"/>
</dbReference>